<comment type="subcellular location">
    <subcellularLocation>
        <location evidence="1 7">Cell membrane</location>
        <topology evidence="1 7">Multi-pass membrane protein</topology>
    </subcellularLocation>
</comment>
<dbReference type="Gene3D" id="1.10.3720.10">
    <property type="entry name" value="MetI-like"/>
    <property type="match status" value="1"/>
</dbReference>
<dbReference type="PROSITE" id="PS50928">
    <property type="entry name" value="ABC_TM1"/>
    <property type="match status" value="1"/>
</dbReference>
<dbReference type="PATRIC" id="fig|1120926.3.peg.3155"/>
<keyword evidence="3" id="KW-1003">Cell membrane</keyword>
<dbReference type="HOGENOM" id="CLU_046113_1_2_6"/>
<dbReference type="eggNOG" id="COG0600">
    <property type="taxonomic scope" value="Bacteria"/>
</dbReference>
<dbReference type="STRING" id="202952.GCA_000747725_02073"/>
<dbReference type="SUPFAM" id="SSF161098">
    <property type="entry name" value="MetI-like"/>
    <property type="match status" value="1"/>
</dbReference>
<evidence type="ECO:0000256" key="6">
    <source>
        <dbReference type="ARBA" id="ARBA00023136"/>
    </source>
</evidence>
<dbReference type="PANTHER" id="PTHR30151:SF38">
    <property type="entry name" value="ALIPHATIC SULFONATES TRANSPORT PERMEASE PROTEIN SSUC-RELATED"/>
    <property type="match status" value="1"/>
</dbReference>
<evidence type="ECO:0000259" key="8">
    <source>
        <dbReference type="PROSITE" id="PS50928"/>
    </source>
</evidence>
<evidence type="ECO:0000313" key="10">
    <source>
        <dbReference type="Proteomes" id="UP000013117"/>
    </source>
</evidence>
<keyword evidence="4 7" id="KW-0812">Transmembrane</keyword>
<feature type="transmembrane region" description="Helical" evidence="7">
    <location>
        <begin position="190"/>
        <end position="207"/>
    </location>
</feature>
<evidence type="ECO:0000256" key="1">
    <source>
        <dbReference type="ARBA" id="ARBA00004651"/>
    </source>
</evidence>
<evidence type="ECO:0000313" key="9">
    <source>
        <dbReference type="EMBL" id="ENV32551.1"/>
    </source>
</evidence>
<dbReference type="PANTHER" id="PTHR30151">
    <property type="entry name" value="ALKANE SULFONATE ABC TRANSPORTER-RELATED, MEMBRANE SUBUNIT"/>
    <property type="match status" value="1"/>
</dbReference>
<evidence type="ECO:0000256" key="5">
    <source>
        <dbReference type="ARBA" id="ARBA00022989"/>
    </source>
</evidence>
<gene>
    <name evidence="9" type="ORF">F960_03245</name>
</gene>
<dbReference type="GO" id="GO:0005886">
    <property type="term" value="C:plasma membrane"/>
    <property type="evidence" value="ECO:0007669"/>
    <property type="project" value="UniProtKB-SubCell"/>
</dbReference>
<feature type="domain" description="ABC transmembrane type-1" evidence="8">
    <location>
        <begin position="80"/>
        <end position="264"/>
    </location>
</feature>
<protein>
    <recommendedName>
        <fullName evidence="8">ABC transmembrane type-1 domain-containing protein</fullName>
    </recommendedName>
</protein>
<dbReference type="EMBL" id="APPN01000074">
    <property type="protein sequence ID" value="ENV32551.1"/>
    <property type="molecule type" value="Genomic_DNA"/>
</dbReference>
<comment type="similarity">
    <text evidence="7">Belongs to the binding-protein-dependent transport system permease family.</text>
</comment>
<name>N8Y7G0_9GAMM</name>
<dbReference type="GO" id="GO:0055085">
    <property type="term" value="P:transmembrane transport"/>
    <property type="evidence" value="ECO:0007669"/>
    <property type="project" value="InterPro"/>
</dbReference>
<dbReference type="CDD" id="cd06261">
    <property type="entry name" value="TM_PBP2"/>
    <property type="match status" value="1"/>
</dbReference>
<dbReference type="Pfam" id="PF00528">
    <property type="entry name" value="BPD_transp_1"/>
    <property type="match status" value="1"/>
</dbReference>
<dbReference type="Proteomes" id="UP000013117">
    <property type="component" value="Unassembled WGS sequence"/>
</dbReference>
<feature type="transmembrane region" description="Helical" evidence="7">
    <location>
        <begin position="150"/>
        <end position="170"/>
    </location>
</feature>
<comment type="caution">
    <text evidence="9">The sequence shown here is derived from an EMBL/GenBank/DDBJ whole genome shotgun (WGS) entry which is preliminary data.</text>
</comment>
<keyword evidence="5 7" id="KW-1133">Transmembrane helix</keyword>
<dbReference type="InterPro" id="IPR035906">
    <property type="entry name" value="MetI-like_sf"/>
</dbReference>
<feature type="transmembrane region" description="Helical" evidence="7">
    <location>
        <begin position="91"/>
        <end position="111"/>
    </location>
</feature>
<organism evidence="9 10">
    <name type="scientific">Acinetobacter gerneri DSM 14967 = CIP 107464 = MTCC 9824</name>
    <dbReference type="NCBI Taxonomy" id="1120926"/>
    <lineage>
        <taxon>Bacteria</taxon>
        <taxon>Pseudomonadati</taxon>
        <taxon>Pseudomonadota</taxon>
        <taxon>Gammaproteobacteria</taxon>
        <taxon>Moraxellales</taxon>
        <taxon>Moraxellaceae</taxon>
        <taxon>Acinetobacter</taxon>
    </lineage>
</organism>
<dbReference type="InterPro" id="IPR000515">
    <property type="entry name" value="MetI-like"/>
</dbReference>
<feature type="transmembrane region" description="Helical" evidence="7">
    <location>
        <begin position="245"/>
        <end position="267"/>
    </location>
</feature>
<evidence type="ECO:0000256" key="4">
    <source>
        <dbReference type="ARBA" id="ARBA00022692"/>
    </source>
</evidence>
<feature type="transmembrane region" description="Helical" evidence="7">
    <location>
        <begin position="214"/>
        <end position="233"/>
    </location>
</feature>
<accession>N8Y7G0</accession>
<keyword evidence="6 7" id="KW-0472">Membrane</keyword>
<evidence type="ECO:0000256" key="2">
    <source>
        <dbReference type="ARBA" id="ARBA00022448"/>
    </source>
</evidence>
<feature type="transmembrane region" description="Helical" evidence="7">
    <location>
        <begin position="26"/>
        <end position="47"/>
    </location>
</feature>
<dbReference type="OrthoDB" id="5298727at2"/>
<keyword evidence="10" id="KW-1185">Reference proteome</keyword>
<dbReference type="GeneID" id="84210528"/>
<keyword evidence="2 7" id="KW-0813">Transport</keyword>
<proteinExistence type="inferred from homology"/>
<dbReference type="RefSeq" id="WP_004866652.1">
    <property type="nucleotide sequence ID" value="NZ_ASYY01000121.1"/>
</dbReference>
<sequence length="281" mass="31628">MSLSQVEAQSVTWQSDRNVLKNLKPFLMHILQFICGLILPLLVLCIWEIAARRQWLPEQILPAPQLVWSTSLELWQSGDLQSNFIISSKRIIYSVLLGSTIGLTLGIWFALSKSAQQYILPSIQLLTRFPIIGWIPLLMIFLGIDEALKIVAISLAVISPVLIATFKGIQHVPQHLLEVASVYQFSKWQTFNKVILPASLPAVISGLRQGIMQAWLALVFVELLASSEGIGYLMVWGRQLMQMDIIYMGIILIGLTGFFLDSILAAIERFTRFYSTRTRGV</sequence>
<reference evidence="9 10" key="1">
    <citation type="submission" date="2013-02" db="EMBL/GenBank/DDBJ databases">
        <title>The Genome Sequence of Acinetobacter gerneri CIP 107464.</title>
        <authorList>
            <consortium name="The Broad Institute Genome Sequencing Platform"/>
            <consortium name="The Broad Institute Genome Sequencing Center for Infectious Disease"/>
            <person name="Cerqueira G."/>
            <person name="Feldgarden M."/>
            <person name="Courvalin P."/>
            <person name="Perichon B."/>
            <person name="Grillot-Courvalin C."/>
            <person name="Clermont D."/>
            <person name="Rocha E."/>
            <person name="Yoon E.-J."/>
            <person name="Nemec A."/>
            <person name="Walker B."/>
            <person name="Young S.K."/>
            <person name="Zeng Q."/>
            <person name="Gargeya S."/>
            <person name="Fitzgerald M."/>
            <person name="Haas B."/>
            <person name="Abouelleil A."/>
            <person name="Alvarado L."/>
            <person name="Arachchi H.M."/>
            <person name="Berlin A.M."/>
            <person name="Chapman S.B."/>
            <person name="Dewar J."/>
            <person name="Goldberg J."/>
            <person name="Griggs A."/>
            <person name="Gujja S."/>
            <person name="Hansen M."/>
            <person name="Howarth C."/>
            <person name="Imamovic A."/>
            <person name="Larimer J."/>
            <person name="McCowan C."/>
            <person name="Murphy C."/>
            <person name="Neiman D."/>
            <person name="Pearson M."/>
            <person name="Priest M."/>
            <person name="Roberts A."/>
            <person name="Saif S."/>
            <person name="Shea T."/>
            <person name="Sisk P."/>
            <person name="Sykes S."/>
            <person name="Wortman J."/>
            <person name="Nusbaum C."/>
            <person name="Birren B."/>
        </authorList>
    </citation>
    <scope>NUCLEOTIDE SEQUENCE [LARGE SCALE GENOMIC DNA]</scope>
    <source>
        <strain evidence="9 10">CIP 107464</strain>
    </source>
</reference>
<evidence type="ECO:0000256" key="3">
    <source>
        <dbReference type="ARBA" id="ARBA00022475"/>
    </source>
</evidence>
<feature type="transmembrane region" description="Helical" evidence="7">
    <location>
        <begin position="123"/>
        <end position="143"/>
    </location>
</feature>
<evidence type="ECO:0000256" key="7">
    <source>
        <dbReference type="RuleBase" id="RU363032"/>
    </source>
</evidence>
<dbReference type="AlphaFoldDB" id="N8Y7G0"/>